<dbReference type="AlphaFoldDB" id="A0A158Q9G8"/>
<evidence type="ECO:0000259" key="1">
    <source>
        <dbReference type="PROSITE" id="PS50041"/>
    </source>
</evidence>
<dbReference type="InterPro" id="IPR050828">
    <property type="entry name" value="C-type_lectin/matrix_domain"/>
</dbReference>
<dbReference type="InterPro" id="IPR016187">
    <property type="entry name" value="CTDL_fold"/>
</dbReference>
<gene>
    <name evidence="2" type="ORF">EVEC_LOCUS1742</name>
</gene>
<evidence type="ECO:0000313" key="4">
    <source>
        <dbReference type="WBParaSite" id="EVEC_0000203401-mRNA-1"/>
    </source>
</evidence>
<dbReference type="WBParaSite" id="EVEC_0000203401-mRNA-1">
    <property type="protein sequence ID" value="EVEC_0000203401-mRNA-1"/>
    <property type="gene ID" value="EVEC_0000203401"/>
</dbReference>
<evidence type="ECO:0000313" key="2">
    <source>
        <dbReference type="EMBL" id="VDD86599.1"/>
    </source>
</evidence>
<evidence type="ECO:0000313" key="3">
    <source>
        <dbReference type="Proteomes" id="UP000274131"/>
    </source>
</evidence>
<dbReference type="CDD" id="cd00037">
    <property type="entry name" value="CLECT"/>
    <property type="match status" value="1"/>
</dbReference>
<organism evidence="4">
    <name type="scientific">Enterobius vermicularis</name>
    <name type="common">Human pinworm</name>
    <dbReference type="NCBI Taxonomy" id="51028"/>
    <lineage>
        <taxon>Eukaryota</taxon>
        <taxon>Metazoa</taxon>
        <taxon>Ecdysozoa</taxon>
        <taxon>Nematoda</taxon>
        <taxon>Chromadorea</taxon>
        <taxon>Rhabditida</taxon>
        <taxon>Spirurina</taxon>
        <taxon>Oxyuridomorpha</taxon>
        <taxon>Oxyuroidea</taxon>
        <taxon>Oxyuridae</taxon>
        <taxon>Enterobius</taxon>
    </lineage>
</organism>
<reference evidence="4" key="1">
    <citation type="submission" date="2016-04" db="UniProtKB">
        <authorList>
            <consortium name="WormBaseParasite"/>
        </authorList>
    </citation>
    <scope>IDENTIFICATION</scope>
</reference>
<reference evidence="2 3" key="2">
    <citation type="submission" date="2018-10" db="EMBL/GenBank/DDBJ databases">
        <authorList>
            <consortium name="Pathogen Informatics"/>
        </authorList>
    </citation>
    <scope>NUCLEOTIDE SEQUENCE [LARGE SCALE GENOMIC DNA]</scope>
</reference>
<dbReference type="PROSITE" id="PS50041">
    <property type="entry name" value="C_TYPE_LECTIN_2"/>
    <property type="match status" value="1"/>
</dbReference>
<dbReference type="Proteomes" id="UP000274131">
    <property type="component" value="Unassembled WGS sequence"/>
</dbReference>
<dbReference type="SUPFAM" id="SSF56436">
    <property type="entry name" value="C-type lectin-like"/>
    <property type="match status" value="2"/>
</dbReference>
<keyword evidence="3" id="KW-1185">Reference proteome</keyword>
<dbReference type="PANTHER" id="PTHR45710:SF26">
    <property type="entry name" value="RH26557P"/>
    <property type="match status" value="1"/>
</dbReference>
<dbReference type="Pfam" id="PF00059">
    <property type="entry name" value="Lectin_C"/>
    <property type="match status" value="1"/>
</dbReference>
<protein>
    <submittedName>
        <fullName evidence="4">C-type lectin domain-containing protein</fullName>
    </submittedName>
</protein>
<dbReference type="InterPro" id="IPR016186">
    <property type="entry name" value="C-type_lectin-like/link_sf"/>
</dbReference>
<dbReference type="Gene3D" id="3.10.100.10">
    <property type="entry name" value="Mannose-Binding Protein A, subunit A"/>
    <property type="match status" value="2"/>
</dbReference>
<dbReference type="EMBL" id="UXUI01007260">
    <property type="protein sequence ID" value="VDD86599.1"/>
    <property type="molecule type" value="Genomic_DNA"/>
</dbReference>
<dbReference type="InterPro" id="IPR001304">
    <property type="entry name" value="C-type_lectin-like"/>
</dbReference>
<feature type="domain" description="C-type lectin" evidence="1">
    <location>
        <begin position="249"/>
        <end position="331"/>
    </location>
</feature>
<dbReference type="SMART" id="SM00034">
    <property type="entry name" value="CLECT"/>
    <property type="match status" value="1"/>
</dbReference>
<dbReference type="PANTHER" id="PTHR45710">
    <property type="entry name" value="C-TYPE LECTIN DOMAIN-CONTAINING PROTEIN 180"/>
    <property type="match status" value="1"/>
</dbReference>
<name>A0A158Q9G8_ENTVE</name>
<sequence length="403" mass="46188">MVYFQGPRCVDRSTAADFCEDHGGILPTIKTDEESADALRHSENGFWLGVERIGSRLTWLDGLNSSASLFVGPKKDSGNFAVMTTNGHWRVVEHENETCGKPVCFMRDVVTSTKCPWYSEEENYNIYDSVVVSESNGKWYYCLIDVGTKDGKTTTLASSQKYCHNAFKGRLLSFPPIREYIFLHGHFYSSIKRGKPRVTLGPVEKELVQHLADANINTLTMAHLADTFFVAMESKTDIKYLCRPLWTYLDGVCYKKGTKKLTYSQSSEYCRTMERSRLATLYDDNSLVKFLDIPNDKRQNYWIGLDYQDNNYFWGNGRQYTLKSLKKPQPNFRVAITPDGFELFHETSKFLPICEYKSSILLTDSGTVRRFACKKYFKPVEELSNESFTGLETRSLRGQAHYG</sequence>
<accession>A0A158Q9G8</accession>
<proteinExistence type="predicted"/>